<gene>
    <name evidence="1" type="primary">Acey_s0406.g894</name>
    <name evidence="1" type="ORF">Y032_0406g894</name>
</gene>
<name>A0A016X248_9BILA</name>
<organism evidence="1 2">
    <name type="scientific">Ancylostoma ceylanicum</name>
    <dbReference type="NCBI Taxonomy" id="53326"/>
    <lineage>
        <taxon>Eukaryota</taxon>
        <taxon>Metazoa</taxon>
        <taxon>Ecdysozoa</taxon>
        <taxon>Nematoda</taxon>
        <taxon>Chromadorea</taxon>
        <taxon>Rhabditida</taxon>
        <taxon>Rhabditina</taxon>
        <taxon>Rhabditomorpha</taxon>
        <taxon>Strongyloidea</taxon>
        <taxon>Ancylostomatidae</taxon>
        <taxon>Ancylostomatinae</taxon>
        <taxon>Ancylostoma</taxon>
    </lineage>
</organism>
<dbReference type="Proteomes" id="UP000024635">
    <property type="component" value="Unassembled WGS sequence"/>
</dbReference>
<dbReference type="AlphaFoldDB" id="A0A016X248"/>
<reference evidence="2" key="1">
    <citation type="journal article" date="2015" name="Nat. Genet.">
        <title>The genome and transcriptome of the zoonotic hookworm Ancylostoma ceylanicum identify infection-specific gene families.</title>
        <authorList>
            <person name="Schwarz E.M."/>
            <person name="Hu Y."/>
            <person name="Antoshechkin I."/>
            <person name="Miller M.M."/>
            <person name="Sternberg P.W."/>
            <person name="Aroian R.V."/>
        </authorList>
    </citation>
    <scope>NUCLEOTIDE SEQUENCE</scope>
    <source>
        <strain evidence="2">HY135</strain>
    </source>
</reference>
<sequence length="67" mass="7571">MVDQEVHWLYIELQTAADKKDQCAAFLGRDTGALHARYGCPCQERHAALSTLIYGRLELTHVEESPI</sequence>
<protein>
    <submittedName>
        <fullName evidence="1">Uncharacterized protein</fullName>
    </submittedName>
</protein>
<proteinExistence type="predicted"/>
<comment type="caution">
    <text evidence="1">The sequence shown here is derived from an EMBL/GenBank/DDBJ whole genome shotgun (WGS) entry which is preliminary data.</text>
</comment>
<evidence type="ECO:0000313" key="1">
    <source>
        <dbReference type="EMBL" id="EYC46139.1"/>
    </source>
</evidence>
<dbReference type="EMBL" id="JARK01000006">
    <property type="protein sequence ID" value="EYC46139.1"/>
    <property type="molecule type" value="Genomic_DNA"/>
</dbReference>
<evidence type="ECO:0000313" key="2">
    <source>
        <dbReference type="Proteomes" id="UP000024635"/>
    </source>
</evidence>
<accession>A0A016X248</accession>
<keyword evidence="2" id="KW-1185">Reference proteome</keyword>